<comment type="catalytic activity">
    <reaction evidence="9">
        <text>L-seryl-[protein] + ATP = O-phospho-L-seryl-[protein] + ADP + H(+)</text>
        <dbReference type="Rhea" id="RHEA:17989"/>
        <dbReference type="Rhea" id="RHEA-COMP:9863"/>
        <dbReference type="Rhea" id="RHEA-COMP:11604"/>
        <dbReference type="ChEBI" id="CHEBI:15378"/>
        <dbReference type="ChEBI" id="CHEBI:29999"/>
        <dbReference type="ChEBI" id="CHEBI:30616"/>
        <dbReference type="ChEBI" id="CHEBI:83421"/>
        <dbReference type="ChEBI" id="CHEBI:456216"/>
        <dbReference type="EC" id="2.7.11.1"/>
    </reaction>
</comment>
<proteinExistence type="inferred from homology"/>
<evidence type="ECO:0000256" key="4">
    <source>
        <dbReference type="ARBA" id="ARBA00022679"/>
    </source>
</evidence>
<evidence type="ECO:0000313" key="13">
    <source>
        <dbReference type="Proteomes" id="UP001345219"/>
    </source>
</evidence>
<evidence type="ECO:0000256" key="9">
    <source>
        <dbReference type="ARBA" id="ARBA00048679"/>
    </source>
</evidence>
<dbReference type="SUPFAM" id="SSF56112">
    <property type="entry name" value="Protein kinase-like (PK-like)"/>
    <property type="match status" value="1"/>
</dbReference>
<feature type="domain" description="Protein kinase" evidence="11">
    <location>
        <begin position="671"/>
        <end position="929"/>
    </location>
</feature>
<evidence type="ECO:0000313" key="12">
    <source>
        <dbReference type="EMBL" id="KAK4740893.1"/>
    </source>
</evidence>
<dbReference type="PRINTS" id="PR00109">
    <property type="entry name" value="TYRKINASE"/>
</dbReference>
<evidence type="ECO:0000256" key="8">
    <source>
        <dbReference type="ARBA" id="ARBA00047899"/>
    </source>
</evidence>
<dbReference type="EMBL" id="JAXIOK010000024">
    <property type="protein sequence ID" value="KAK4740893.1"/>
    <property type="molecule type" value="Genomic_DNA"/>
</dbReference>
<dbReference type="InterPro" id="IPR055164">
    <property type="entry name" value="EDR1/CTR1/ARMC3-like_pept-like"/>
</dbReference>
<dbReference type="PROSITE" id="PS00107">
    <property type="entry name" value="PROTEIN_KINASE_ATP"/>
    <property type="match status" value="1"/>
</dbReference>
<keyword evidence="7 10" id="KW-0067">ATP-binding</keyword>
<dbReference type="PROSITE" id="PS00108">
    <property type="entry name" value="PROTEIN_KINASE_ST"/>
    <property type="match status" value="1"/>
</dbReference>
<feature type="binding site" evidence="10">
    <location>
        <position position="698"/>
    </location>
    <ligand>
        <name>ATP</name>
        <dbReference type="ChEBI" id="CHEBI:30616"/>
    </ligand>
</feature>
<dbReference type="InterPro" id="IPR051681">
    <property type="entry name" value="Ser/Thr_Kinases-Pseudokinases"/>
</dbReference>
<dbReference type="InterPro" id="IPR017441">
    <property type="entry name" value="Protein_kinase_ATP_BS"/>
</dbReference>
<dbReference type="InterPro" id="IPR001245">
    <property type="entry name" value="Ser-Thr/Tyr_kinase_cat_dom"/>
</dbReference>
<evidence type="ECO:0000256" key="7">
    <source>
        <dbReference type="ARBA" id="ARBA00022840"/>
    </source>
</evidence>
<evidence type="ECO:0000256" key="10">
    <source>
        <dbReference type="PROSITE-ProRule" id="PRU10141"/>
    </source>
</evidence>
<gene>
    <name evidence="12" type="ORF">SAY87_024481</name>
</gene>
<protein>
    <recommendedName>
        <fullName evidence="2">non-specific serine/threonine protein kinase</fullName>
        <ecNumber evidence="2">2.7.11.1</ecNumber>
    </recommendedName>
</protein>
<dbReference type="InterPro" id="IPR000719">
    <property type="entry name" value="Prot_kinase_dom"/>
</dbReference>
<dbReference type="GO" id="GO:0006950">
    <property type="term" value="P:response to stress"/>
    <property type="evidence" value="ECO:0007669"/>
    <property type="project" value="UniProtKB-ARBA"/>
</dbReference>
<evidence type="ECO:0000256" key="5">
    <source>
        <dbReference type="ARBA" id="ARBA00022741"/>
    </source>
</evidence>
<dbReference type="Pfam" id="PF07714">
    <property type="entry name" value="PK_Tyr_Ser-Thr"/>
    <property type="match status" value="1"/>
</dbReference>
<comment type="similarity">
    <text evidence="1">Belongs to the protein kinase superfamily. TKL Ser/Thr protein kinase family. RAF subfamily.</text>
</comment>
<accession>A0AAN7GC27</accession>
<evidence type="ECO:0000256" key="2">
    <source>
        <dbReference type="ARBA" id="ARBA00012513"/>
    </source>
</evidence>
<evidence type="ECO:0000256" key="3">
    <source>
        <dbReference type="ARBA" id="ARBA00022527"/>
    </source>
</evidence>
<dbReference type="PANTHER" id="PTHR44329">
    <property type="entry name" value="SERINE/THREONINE-PROTEIN KINASE TNNI3K-RELATED"/>
    <property type="match status" value="1"/>
</dbReference>
<dbReference type="PROSITE" id="PS50011">
    <property type="entry name" value="PROTEIN_KINASE_DOM"/>
    <property type="match status" value="1"/>
</dbReference>
<dbReference type="CDD" id="cd13999">
    <property type="entry name" value="STKc_MAP3K-like"/>
    <property type="match status" value="1"/>
</dbReference>
<comment type="caution">
    <text evidence="12">The sequence shown here is derived from an EMBL/GenBank/DDBJ whole genome shotgun (WGS) entry which is preliminary data.</text>
</comment>
<dbReference type="GO" id="GO:0010182">
    <property type="term" value="P:sugar mediated signaling pathway"/>
    <property type="evidence" value="ECO:0007669"/>
    <property type="project" value="UniProtKB-ARBA"/>
</dbReference>
<keyword evidence="5 10" id="KW-0547">Nucleotide-binding</keyword>
<dbReference type="Pfam" id="PF14381">
    <property type="entry name" value="EDR1_CTR1_ARMC3_pept"/>
    <property type="match status" value="1"/>
</dbReference>
<dbReference type="InterPro" id="IPR008271">
    <property type="entry name" value="Ser/Thr_kinase_AS"/>
</dbReference>
<reference evidence="12 13" key="1">
    <citation type="journal article" date="2023" name="Hortic Res">
        <title>Pangenome of water caltrop reveals structural variations and asymmetric subgenome divergence after allopolyploidization.</title>
        <authorList>
            <person name="Zhang X."/>
            <person name="Chen Y."/>
            <person name="Wang L."/>
            <person name="Yuan Y."/>
            <person name="Fang M."/>
            <person name="Shi L."/>
            <person name="Lu R."/>
            <person name="Comes H.P."/>
            <person name="Ma Y."/>
            <person name="Chen Y."/>
            <person name="Huang G."/>
            <person name="Zhou Y."/>
            <person name="Zheng Z."/>
            <person name="Qiu Y."/>
        </authorList>
    </citation>
    <scope>NUCLEOTIDE SEQUENCE [LARGE SCALE GENOMIC DNA]</scope>
    <source>
        <tissue evidence="12">Roots</tissue>
    </source>
</reference>
<keyword evidence="4" id="KW-0808">Transferase</keyword>
<dbReference type="PANTHER" id="PTHR44329:SF96">
    <property type="entry name" value="OS04G0610900 PROTEIN"/>
    <property type="match status" value="1"/>
</dbReference>
<dbReference type="Proteomes" id="UP001345219">
    <property type="component" value="Chromosome 19"/>
</dbReference>
<dbReference type="GO" id="GO:0004674">
    <property type="term" value="F:protein serine/threonine kinase activity"/>
    <property type="evidence" value="ECO:0007669"/>
    <property type="project" value="UniProtKB-KW"/>
</dbReference>
<dbReference type="GO" id="GO:0005524">
    <property type="term" value="F:ATP binding"/>
    <property type="evidence" value="ECO:0007669"/>
    <property type="project" value="UniProtKB-UniRule"/>
</dbReference>
<dbReference type="AlphaFoldDB" id="A0AAN7GC27"/>
<dbReference type="InterPro" id="IPR011009">
    <property type="entry name" value="Kinase-like_dom_sf"/>
</dbReference>
<evidence type="ECO:0000256" key="6">
    <source>
        <dbReference type="ARBA" id="ARBA00022777"/>
    </source>
</evidence>
<sequence length="942" mass="104475">MPHRTTYFFPRPFPGHHLYRGFDSSHPKLQLADHEKRIPSIDFSTATTTTSGGFTAHQDYINLENDHDKGGKTCQSTVKGQTKTQLSTFGGWFAERQWEDEKSSPLHVKPIIDDDREPLLLTAQPLPSPDRSIARGFDRKDSFPRISSENVFAGCLLSGTITTESSSSPDRSIVRGFDRKDSLPRISSGSRFAGGLLSGTTVTESSPLPDRSIVHGFNRKDSLPRISSGSGFAGGSLSGKTTAVDGNLSRDVNDPLLSTLVSTLHVEDEEEKKESLAQQTRESYHLQLSLAKRLTSEASLSIELQDGDEGCYGAEAASYRLWVNGCLSYADKLLDGFYNILGMNPSLWFMCNNLEEGKKPPPLISLGEVEPSETSMEVILLDKREDLRLKELEDKAQQLHCGAENTFVLVKELGKLVAVSMGGAFPLEQGDLYRQWKADSGRLKDFHKRVVLPIGRLSAGLCRHRAILFKRLADHIGLPCRIARGCKYCSADHQSSCLVKIKDDGHLSREFVVDLIGKPGNVHGPDSSINGSFVTSSASSFRVSDMKDIQHYMDDPTSYEILKAGNWKRGKVEKAPSAGELSKMPLQLKDVSPRQGRTKLNVQRNYEDGVAMPGNPSSSSICKPSNLEAPVQSNLKDIKILGKFPNATSPGYLNIEPFLAMDWLEISWEELHIKERIGAGSFGTVYRAVWHGSDVAVKVLTVQDFQDDQLKEFLREVAIMKRVRHPNVVLFMGAVTKRPHLSIVTEYLPRGSLFRLIHSPASGEILDQRRCLRMALDVAKGLNYLHNLSPPIVHWDLKSPNLLVDRNWTVKVCDFGLSRFKASTFISSKSAAGTPEWMAPEFLRGEPSNEKSDIYSFGVILWELVTLKQPWSGHSAAQVVGAVAFQNRRLIIPENTSPMLSSIMESCWADDPKQRPSFASIVESLKKLLKSPEQAIRADGRS</sequence>
<keyword evidence="13" id="KW-1185">Reference proteome</keyword>
<comment type="catalytic activity">
    <reaction evidence="8">
        <text>L-threonyl-[protein] + ATP = O-phospho-L-threonyl-[protein] + ADP + H(+)</text>
        <dbReference type="Rhea" id="RHEA:46608"/>
        <dbReference type="Rhea" id="RHEA-COMP:11060"/>
        <dbReference type="Rhea" id="RHEA-COMP:11605"/>
        <dbReference type="ChEBI" id="CHEBI:15378"/>
        <dbReference type="ChEBI" id="CHEBI:30013"/>
        <dbReference type="ChEBI" id="CHEBI:30616"/>
        <dbReference type="ChEBI" id="CHEBI:61977"/>
        <dbReference type="ChEBI" id="CHEBI:456216"/>
        <dbReference type="EC" id="2.7.11.1"/>
    </reaction>
</comment>
<dbReference type="FunFam" id="3.30.200.20:FF:000060">
    <property type="entry name" value="Serine/threonine-protein kinase isoform 1"/>
    <property type="match status" value="1"/>
</dbReference>
<name>A0AAN7GC27_9MYRT</name>
<keyword evidence="3" id="KW-0723">Serine/threonine-protein kinase</keyword>
<organism evidence="12 13">
    <name type="scientific">Trapa incisa</name>
    <dbReference type="NCBI Taxonomy" id="236973"/>
    <lineage>
        <taxon>Eukaryota</taxon>
        <taxon>Viridiplantae</taxon>
        <taxon>Streptophyta</taxon>
        <taxon>Embryophyta</taxon>
        <taxon>Tracheophyta</taxon>
        <taxon>Spermatophyta</taxon>
        <taxon>Magnoliopsida</taxon>
        <taxon>eudicotyledons</taxon>
        <taxon>Gunneridae</taxon>
        <taxon>Pentapetalae</taxon>
        <taxon>rosids</taxon>
        <taxon>malvids</taxon>
        <taxon>Myrtales</taxon>
        <taxon>Lythraceae</taxon>
        <taxon>Trapa</taxon>
    </lineage>
</organism>
<dbReference type="Gene3D" id="3.30.200.20">
    <property type="entry name" value="Phosphorylase Kinase, domain 1"/>
    <property type="match status" value="1"/>
</dbReference>
<evidence type="ECO:0000259" key="11">
    <source>
        <dbReference type="PROSITE" id="PS50011"/>
    </source>
</evidence>
<evidence type="ECO:0000256" key="1">
    <source>
        <dbReference type="ARBA" id="ARBA00010507"/>
    </source>
</evidence>
<dbReference type="FunFam" id="1.10.510.10:FF:000193">
    <property type="entry name" value="Serine/threonine-protein kinase CTR1"/>
    <property type="match status" value="1"/>
</dbReference>
<dbReference type="EC" id="2.7.11.1" evidence="2"/>
<keyword evidence="6" id="KW-0418">Kinase</keyword>
<dbReference type="SMART" id="SM00220">
    <property type="entry name" value="S_TKc"/>
    <property type="match status" value="1"/>
</dbReference>
<dbReference type="Gene3D" id="1.10.510.10">
    <property type="entry name" value="Transferase(Phosphotransferase) domain 1"/>
    <property type="match status" value="1"/>
</dbReference>